<reference evidence="3" key="1">
    <citation type="submission" date="2016-10" db="EMBL/GenBank/DDBJ databases">
        <authorList>
            <person name="Jeantristanb JTB J.-T."/>
            <person name="Ricardo R."/>
        </authorList>
    </citation>
    <scope>NUCLEOTIDE SEQUENCE [LARGE SCALE GENOMIC DNA]</scope>
</reference>
<proteinExistence type="predicted"/>
<sequence length="138" mass="15176">MIVVVVKIALNSNSNMTLVDSLKDAVNSLAHPGQSTETRPLEHPAHHGASSTQHHETDTPILQKLWSPDTTLQVKANGNNGVGMEDGLRAKAIQQQENVAERSRLRKEGLFEEHMTHEGMTNLSQEHRDVADGSKVEL</sequence>
<dbReference type="EMBL" id="FMWP01000012">
    <property type="protein sequence ID" value="SCZ88108.1"/>
    <property type="molecule type" value="Genomic_DNA"/>
</dbReference>
<evidence type="ECO:0000313" key="3">
    <source>
        <dbReference type="Proteomes" id="UP000249723"/>
    </source>
</evidence>
<keyword evidence="3" id="KW-1185">Reference proteome</keyword>
<dbReference type="Proteomes" id="UP000249723">
    <property type="component" value="Unassembled WGS sequence"/>
</dbReference>
<evidence type="ECO:0000256" key="1">
    <source>
        <dbReference type="SAM" id="MobiDB-lite"/>
    </source>
</evidence>
<accession>A0A2X0K9X7</accession>
<gene>
    <name evidence="2" type="ORF">BZ3500_MVSOF-1268-A1-R1_CHR2-1G04195</name>
</gene>
<organism evidence="2 3">
    <name type="scientific">Microbotryum saponariae</name>
    <dbReference type="NCBI Taxonomy" id="289078"/>
    <lineage>
        <taxon>Eukaryota</taxon>
        <taxon>Fungi</taxon>
        <taxon>Dikarya</taxon>
        <taxon>Basidiomycota</taxon>
        <taxon>Pucciniomycotina</taxon>
        <taxon>Microbotryomycetes</taxon>
        <taxon>Microbotryales</taxon>
        <taxon>Microbotryaceae</taxon>
        <taxon>Microbotryum</taxon>
    </lineage>
</organism>
<feature type="region of interest" description="Disordered" evidence="1">
    <location>
        <begin position="117"/>
        <end position="138"/>
    </location>
</feature>
<name>A0A2X0K9X7_9BASI</name>
<evidence type="ECO:0000313" key="2">
    <source>
        <dbReference type="EMBL" id="SCZ88108.1"/>
    </source>
</evidence>
<feature type="compositionally biased region" description="Basic and acidic residues" evidence="1">
    <location>
        <begin position="125"/>
        <end position="138"/>
    </location>
</feature>
<feature type="region of interest" description="Disordered" evidence="1">
    <location>
        <begin position="29"/>
        <end position="58"/>
    </location>
</feature>
<dbReference type="AlphaFoldDB" id="A0A2X0K9X7"/>
<dbReference type="OrthoDB" id="2533458at2759"/>
<protein>
    <submittedName>
        <fullName evidence="2">BZ3500_MvSof-1268-A1-R1_Chr2-1g04195 protein</fullName>
    </submittedName>
</protein>